<dbReference type="EMBL" id="CAJRST010008890">
    <property type="protein sequence ID" value="CAG5898978.1"/>
    <property type="molecule type" value="Genomic_DNA"/>
</dbReference>
<organism evidence="2 3">
    <name type="scientific">Menidia menidia</name>
    <name type="common">Atlantic silverside</name>
    <dbReference type="NCBI Taxonomy" id="238744"/>
    <lineage>
        <taxon>Eukaryota</taxon>
        <taxon>Metazoa</taxon>
        <taxon>Chordata</taxon>
        <taxon>Craniata</taxon>
        <taxon>Vertebrata</taxon>
        <taxon>Euteleostomi</taxon>
        <taxon>Actinopterygii</taxon>
        <taxon>Neopterygii</taxon>
        <taxon>Teleostei</taxon>
        <taxon>Neoteleostei</taxon>
        <taxon>Acanthomorphata</taxon>
        <taxon>Ovalentaria</taxon>
        <taxon>Atherinomorphae</taxon>
        <taxon>Atheriniformes</taxon>
        <taxon>Atherinopsidae</taxon>
        <taxon>Menidiinae</taxon>
        <taxon>Menidia</taxon>
    </lineage>
</organism>
<dbReference type="Proteomes" id="UP000677803">
    <property type="component" value="Unassembled WGS sequence"/>
</dbReference>
<proteinExistence type="predicted"/>
<dbReference type="AlphaFoldDB" id="A0A8S4AUJ5"/>
<evidence type="ECO:0000256" key="1">
    <source>
        <dbReference type="SAM" id="MobiDB-lite"/>
    </source>
</evidence>
<dbReference type="OrthoDB" id="10486879at2759"/>
<evidence type="ECO:0000313" key="2">
    <source>
        <dbReference type="EMBL" id="CAG5898978.1"/>
    </source>
</evidence>
<sequence>MWGVLSGTKTKTSRSHPSVCGDKGDDGLLTLSEVLDKMDYVRTSTITDYGAMRVEDHEEL</sequence>
<reference evidence="2" key="1">
    <citation type="submission" date="2021-05" db="EMBL/GenBank/DDBJ databases">
        <authorList>
            <person name="Tigano A."/>
        </authorList>
    </citation>
    <scope>NUCLEOTIDE SEQUENCE</scope>
</reference>
<feature type="region of interest" description="Disordered" evidence="1">
    <location>
        <begin position="1"/>
        <end position="23"/>
    </location>
</feature>
<name>A0A8S4AUJ5_9TELE</name>
<evidence type="ECO:0000313" key="3">
    <source>
        <dbReference type="Proteomes" id="UP000677803"/>
    </source>
</evidence>
<protein>
    <submittedName>
        <fullName evidence="2">(Atlantic silverside) hypothetical protein</fullName>
    </submittedName>
</protein>
<accession>A0A8S4AUJ5</accession>
<keyword evidence="3" id="KW-1185">Reference proteome</keyword>
<comment type="caution">
    <text evidence="2">The sequence shown here is derived from an EMBL/GenBank/DDBJ whole genome shotgun (WGS) entry which is preliminary data.</text>
</comment>
<gene>
    <name evidence="2" type="ORF">MMEN_LOCUS9217</name>
</gene>